<evidence type="ECO:0008006" key="4">
    <source>
        <dbReference type="Google" id="ProtNLM"/>
    </source>
</evidence>
<proteinExistence type="predicted"/>
<evidence type="ECO:0000313" key="2">
    <source>
        <dbReference type="EMBL" id="KAJ7040140.1"/>
    </source>
</evidence>
<reference evidence="2" key="1">
    <citation type="submission" date="2023-03" db="EMBL/GenBank/DDBJ databases">
        <title>Massive genome expansion in bonnet fungi (Mycena s.s.) driven by repeated elements and novel gene families across ecological guilds.</title>
        <authorList>
            <consortium name="Lawrence Berkeley National Laboratory"/>
            <person name="Harder C.B."/>
            <person name="Miyauchi S."/>
            <person name="Viragh M."/>
            <person name="Kuo A."/>
            <person name="Thoen E."/>
            <person name="Andreopoulos B."/>
            <person name="Lu D."/>
            <person name="Skrede I."/>
            <person name="Drula E."/>
            <person name="Henrissat B."/>
            <person name="Morin E."/>
            <person name="Kohler A."/>
            <person name="Barry K."/>
            <person name="LaButti K."/>
            <person name="Morin E."/>
            <person name="Salamov A."/>
            <person name="Lipzen A."/>
            <person name="Mereny Z."/>
            <person name="Hegedus B."/>
            <person name="Baldrian P."/>
            <person name="Stursova M."/>
            <person name="Weitz H."/>
            <person name="Taylor A."/>
            <person name="Grigoriev I.V."/>
            <person name="Nagy L.G."/>
            <person name="Martin F."/>
            <person name="Kauserud H."/>
        </authorList>
    </citation>
    <scope>NUCLEOTIDE SEQUENCE</scope>
    <source>
        <strain evidence="2">CBHHK200</strain>
    </source>
</reference>
<evidence type="ECO:0000313" key="3">
    <source>
        <dbReference type="Proteomes" id="UP001218188"/>
    </source>
</evidence>
<feature type="chain" id="PRO_5041956171" description="Secreted protein" evidence="1">
    <location>
        <begin position="20"/>
        <end position="73"/>
    </location>
</feature>
<comment type="caution">
    <text evidence="2">The sequence shown here is derived from an EMBL/GenBank/DDBJ whole genome shotgun (WGS) entry which is preliminary data.</text>
</comment>
<protein>
    <recommendedName>
        <fullName evidence="4">Secreted protein</fullName>
    </recommendedName>
</protein>
<dbReference type="Proteomes" id="UP001218188">
    <property type="component" value="Unassembled WGS sequence"/>
</dbReference>
<dbReference type="EMBL" id="JARJCM010000023">
    <property type="protein sequence ID" value="KAJ7040140.1"/>
    <property type="molecule type" value="Genomic_DNA"/>
</dbReference>
<keyword evidence="3" id="KW-1185">Reference proteome</keyword>
<evidence type="ECO:0000256" key="1">
    <source>
        <dbReference type="SAM" id="SignalP"/>
    </source>
</evidence>
<feature type="non-terminal residue" evidence="2">
    <location>
        <position position="73"/>
    </location>
</feature>
<keyword evidence="1" id="KW-0732">Signal</keyword>
<name>A0AAD6T6S0_9AGAR</name>
<accession>A0AAD6T6S0</accession>
<sequence>MHLNALFFLLFFCSLTSLGRNLPINLVQTSSSFAIPHSFRLWSTTASRSAACISYEPQRSWVRETRIPAGIVQ</sequence>
<dbReference type="AlphaFoldDB" id="A0AAD6T6S0"/>
<organism evidence="2 3">
    <name type="scientific">Mycena alexandri</name>
    <dbReference type="NCBI Taxonomy" id="1745969"/>
    <lineage>
        <taxon>Eukaryota</taxon>
        <taxon>Fungi</taxon>
        <taxon>Dikarya</taxon>
        <taxon>Basidiomycota</taxon>
        <taxon>Agaricomycotina</taxon>
        <taxon>Agaricomycetes</taxon>
        <taxon>Agaricomycetidae</taxon>
        <taxon>Agaricales</taxon>
        <taxon>Marasmiineae</taxon>
        <taxon>Mycenaceae</taxon>
        <taxon>Mycena</taxon>
    </lineage>
</organism>
<gene>
    <name evidence="2" type="ORF">C8F04DRAFT_1083840</name>
</gene>
<feature type="signal peptide" evidence="1">
    <location>
        <begin position="1"/>
        <end position="19"/>
    </location>
</feature>